<keyword evidence="1" id="KW-0472">Membrane</keyword>
<dbReference type="Proteomes" id="UP000652761">
    <property type="component" value="Unassembled WGS sequence"/>
</dbReference>
<accession>A0A843UI68</accession>
<comment type="caution">
    <text evidence="2">The sequence shown here is derived from an EMBL/GenBank/DDBJ whole genome shotgun (WGS) entry which is preliminary data.</text>
</comment>
<feature type="transmembrane region" description="Helical" evidence="1">
    <location>
        <begin position="47"/>
        <end position="70"/>
    </location>
</feature>
<feature type="transmembrane region" description="Helical" evidence="1">
    <location>
        <begin position="90"/>
        <end position="110"/>
    </location>
</feature>
<evidence type="ECO:0000256" key="1">
    <source>
        <dbReference type="SAM" id="Phobius"/>
    </source>
</evidence>
<keyword evidence="3" id="KW-1185">Reference proteome</keyword>
<sequence length="449" mass="46830">MSEVQGGSACGPSTLWRSEVAVPVVRDVGACVVRLWSHVAAPMFRELLWLGGCVPSFASAFVGVPTALAVKGLVSTFPVGSELLLLGAHAASVVVVFAHAAVGFVLGLRIRVGVSQRLREPTCCVAFTGAGLWSTEPVEGVLALLVVPVLLGLPGCYRSRCGAFDRVSGRGTGQIVFLIIFRVSRLRWWDFVCLHGWEACFVSRALRALPDGSLGEAGGVPSSSAFHGLLGVVVLSHGIWCRVAHRGDLCGFVADVACSTLFGLRLLVGGFWQVSCGESFLLAVLFRPLVQLCCILPGFGAGGGTLCSCSSGCFVPSGALVHCVASWVAPGACVGTMCCTVFLIVSFVHCVASCSVFKALSFPPLGHYVLADALWLYHYRCGVAALPCLGSPIGGTPGFGRGLCPSFPSRFGERVCPVGVPCFGLGPFEVDMLASTSAIVSFPVQLPTS</sequence>
<keyword evidence="1" id="KW-1133">Transmembrane helix</keyword>
<keyword evidence="1" id="KW-0812">Transmembrane</keyword>
<organism evidence="2 3">
    <name type="scientific">Colocasia esculenta</name>
    <name type="common">Wild taro</name>
    <name type="synonym">Arum esculentum</name>
    <dbReference type="NCBI Taxonomy" id="4460"/>
    <lineage>
        <taxon>Eukaryota</taxon>
        <taxon>Viridiplantae</taxon>
        <taxon>Streptophyta</taxon>
        <taxon>Embryophyta</taxon>
        <taxon>Tracheophyta</taxon>
        <taxon>Spermatophyta</taxon>
        <taxon>Magnoliopsida</taxon>
        <taxon>Liliopsida</taxon>
        <taxon>Araceae</taxon>
        <taxon>Aroideae</taxon>
        <taxon>Colocasieae</taxon>
        <taxon>Colocasia</taxon>
    </lineage>
</organism>
<evidence type="ECO:0000313" key="3">
    <source>
        <dbReference type="Proteomes" id="UP000652761"/>
    </source>
</evidence>
<dbReference type="EMBL" id="NMUH01000584">
    <property type="protein sequence ID" value="MQL81726.1"/>
    <property type="molecule type" value="Genomic_DNA"/>
</dbReference>
<name>A0A843UI68_COLES</name>
<reference evidence="2" key="1">
    <citation type="submission" date="2017-07" db="EMBL/GenBank/DDBJ databases">
        <title>Taro Niue Genome Assembly and Annotation.</title>
        <authorList>
            <person name="Atibalentja N."/>
            <person name="Keating K."/>
            <person name="Fields C.J."/>
        </authorList>
    </citation>
    <scope>NUCLEOTIDE SEQUENCE</scope>
    <source>
        <strain evidence="2">Niue_2</strain>
        <tissue evidence="2">Leaf</tissue>
    </source>
</reference>
<protein>
    <submittedName>
        <fullName evidence="2">Uncharacterized protein</fullName>
    </submittedName>
</protein>
<evidence type="ECO:0000313" key="2">
    <source>
        <dbReference type="EMBL" id="MQL81726.1"/>
    </source>
</evidence>
<gene>
    <name evidence="2" type="ORF">Taro_014193</name>
</gene>
<dbReference type="AlphaFoldDB" id="A0A843UI68"/>
<proteinExistence type="predicted"/>